<dbReference type="AlphaFoldDB" id="A0A8J2QQJ9"/>
<evidence type="ECO:0000256" key="9">
    <source>
        <dbReference type="ARBA" id="ARBA00022840"/>
    </source>
</evidence>
<dbReference type="Pfam" id="PF23006">
    <property type="entry name" value="Tor_FN3_1st"/>
    <property type="match status" value="1"/>
</dbReference>
<keyword evidence="9 16" id="KW-0067">ATP-binding</keyword>
<dbReference type="InterPro" id="IPR054166">
    <property type="entry name" value="Tor_FN3_3nd"/>
</dbReference>
<keyword evidence="4 18" id="KW-0812">Transmembrane</keyword>
<keyword evidence="5" id="KW-0732">Signal</keyword>
<dbReference type="InterPro" id="IPR036116">
    <property type="entry name" value="FN3_sf"/>
</dbReference>
<dbReference type="GO" id="GO:1902533">
    <property type="term" value="P:positive regulation of intracellular signal transduction"/>
    <property type="evidence" value="ECO:0007669"/>
    <property type="project" value="UniProtKB-ARBA"/>
</dbReference>
<evidence type="ECO:0000256" key="13">
    <source>
        <dbReference type="ARBA" id="ARBA00023180"/>
    </source>
</evidence>
<dbReference type="GO" id="GO:0004714">
    <property type="term" value="F:transmembrane receptor protein tyrosine kinase activity"/>
    <property type="evidence" value="ECO:0007669"/>
    <property type="project" value="UniProtKB-EC"/>
</dbReference>
<evidence type="ECO:0000313" key="22">
    <source>
        <dbReference type="Proteomes" id="UP000789524"/>
    </source>
</evidence>
<keyword evidence="7 16" id="KW-0547">Nucleotide-binding</keyword>
<keyword evidence="15" id="KW-1015">Disulfide bond</keyword>
<gene>
    <name evidence="21" type="ORF">DCHRY22_LOCUS4896</name>
</gene>
<comment type="subcellular location">
    <subcellularLocation>
        <location evidence="1">Membrane</location>
        <topology evidence="1">Single-pass type I membrane protein</topology>
    </subcellularLocation>
</comment>
<proteinExistence type="predicted"/>
<dbReference type="InterPro" id="IPR008266">
    <property type="entry name" value="Tyr_kinase_AS"/>
</dbReference>
<evidence type="ECO:0000256" key="11">
    <source>
        <dbReference type="ARBA" id="ARBA00023136"/>
    </source>
</evidence>
<evidence type="ECO:0000256" key="7">
    <source>
        <dbReference type="ARBA" id="ARBA00022741"/>
    </source>
</evidence>
<evidence type="ECO:0000256" key="6">
    <source>
        <dbReference type="ARBA" id="ARBA00022737"/>
    </source>
</evidence>
<evidence type="ECO:0000256" key="10">
    <source>
        <dbReference type="ARBA" id="ARBA00022989"/>
    </source>
</evidence>
<dbReference type="PROSITE" id="PS50011">
    <property type="entry name" value="PROTEIN_KINASE_DOM"/>
    <property type="match status" value="1"/>
</dbReference>
<feature type="disulfide bond" evidence="15">
    <location>
        <begin position="39"/>
        <end position="52"/>
    </location>
</feature>
<dbReference type="PROSITE" id="PS00109">
    <property type="entry name" value="PROTEIN_KINASE_TYR"/>
    <property type="match status" value="1"/>
</dbReference>
<reference evidence="21" key="1">
    <citation type="submission" date="2021-09" db="EMBL/GenBank/DDBJ databases">
        <authorList>
            <person name="Martin H S."/>
        </authorList>
    </citation>
    <scope>NUCLEOTIDE SEQUENCE</scope>
</reference>
<dbReference type="Pfam" id="PF23008">
    <property type="entry name" value="FN3_Tor_3rd"/>
    <property type="match status" value="1"/>
</dbReference>
<evidence type="ECO:0000256" key="5">
    <source>
        <dbReference type="ARBA" id="ARBA00022729"/>
    </source>
</evidence>
<dbReference type="SUPFAM" id="SSF49265">
    <property type="entry name" value="Fibronectin type III"/>
    <property type="match status" value="1"/>
</dbReference>
<dbReference type="Proteomes" id="UP000789524">
    <property type="component" value="Unassembled WGS sequence"/>
</dbReference>
<evidence type="ECO:0000256" key="15">
    <source>
        <dbReference type="PIRSR" id="PIRSR619342-50"/>
    </source>
</evidence>
<comment type="catalytic activity">
    <reaction evidence="14">
        <text>L-tyrosyl-[protein] + ATP = O-phospho-L-tyrosyl-[protein] + ADP + H(+)</text>
        <dbReference type="Rhea" id="RHEA:10596"/>
        <dbReference type="Rhea" id="RHEA-COMP:10136"/>
        <dbReference type="Rhea" id="RHEA-COMP:20101"/>
        <dbReference type="ChEBI" id="CHEBI:15378"/>
        <dbReference type="ChEBI" id="CHEBI:30616"/>
        <dbReference type="ChEBI" id="CHEBI:46858"/>
        <dbReference type="ChEBI" id="CHEBI:61978"/>
        <dbReference type="ChEBI" id="CHEBI:456216"/>
        <dbReference type="EC" id="2.7.10.1"/>
    </reaction>
</comment>
<keyword evidence="22" id="KW-1185">Reference proteome</keyword>
<dbReference type="PROSITE" id="PS50853">
    <property type="entry name" value="FN3"/>
    <property type="match status" value="1"/>
</dbReference>
<dbReference type="InterPro" id="IPR001245">
    <property type="entry name" value="Ser-Thr/Tyr_kinase_cat_dom"/>
</dbReference>
<keyword evidence="10 18" id="KW-1133">Transmembrane helix</keyword>
<dbReference type="GO" id="GO:0005524">
    <property type="term" value="F:ATP binding"/>
    <property type="evidence" value="ECO:0007669"/>
    <property type="project" value="UniProtKB-UniRule"/>
</dbReference>
<dbReference type="InterPro" id="IPR011009">
    <property type="entry name" value="Kinase-like_dom_sf"/>
</dbReference>
<evidence type="ECO:0000256" key="1">
    <source>
        <dbReference type="ARBA" id="ARBA00004479"/>
    </source>
</evidence>
<dbReference type="GO" id="GO:0005886">
    <property type="term" value="C:plasma membrane"/>
    <property type="evidence" value="ECO:0007669"/>
    <property type="project" value="TreeGrafter"/>
</dbReference>
<comment type="caution">
    <text evidence="21">The sequence shown here is derived from an EMBL/GenBank/DDBJ whole genome shotgun (WGS) entry which is preliminary data.</text>
</comment>
<keyword evidence="6" id="KW-0677">Repeat</keyword>
<feature type="region of interest" description="Disordered" evidence="17">
    <location>
        <begin position="683"/>
        <end position="704"/>
    </location>
</feature>
<dbReference type="InterPro" id="IPR020635">
    <property type="entry name" value="Tyr_kinase_cat_dom"/>
</dbReference>
<evidence type="ECO:0000256" key="3">
    <source>
        <dbReference type="ARBA" id="ARBA00022679"/>
    </source>
</evidence>
<accession>A0A8J2QQJ9</accession>
<dbReference type="PROSITE" id="PS51808">
    <property type="entry name" value="CHCH"/>
    <property type="match status" value="1"/>
</dbReference>
<dbReference type="EC" id="2.7.10.1" evidence="2"/>
<feature type="transmembrane region" description="Helical" evidence="18">
    <location>
        <begin position="265"/>
        <end position="289"/>
    </location>
</feature>
<organism evidence="21 22">
    <name type="scientific">Danaus chrysippus</name>
    <name type="common">African queen</name>
    <dbReference type="NCBI Taxonomy" id="151541"/>
    <lineage>
        <taxon>Eukaryota</taxon>
        <taxon>Metazoa</taxon>
        <taxon>Ecdysozoa</taxon>
        <taxon>Arthropoda</taxon>
        <taxon>Hexapoda</taxon>
        <taxon>Insecta</taxon>
        <taxon>Pterygota</taxon>
        <taxon>Neoptera</taxon>
        <taxon>Endopterygota</taxon>
        <taxon>Lepidoptera</taxon>
        <taxon>Glossata</taxon>
        <taxon>Ditrysia</taxon>
        <taxon>Papilionoidea</taxon>
        <taxon>Nymphalidae</taxon>
        <taxon>Danainae</taxon>
        <taxon>Danaini</taxon>
        <taxon>Danaina</taxon>
        <taxon>Danaus</taxon>
        <taxon>Anosia</taxon>
    </lineage>
</organism>
<name>A0A8J2QQJ9_9NEOP</name>
<dbReference type="InterPro" id="IPR050122">
    <property type="entry name" value="RTK"/>
</dbReference>
<dbReference type="CDD" id="cd00192">
    <property type="entry name" value="PTKc"/>
    <property type="match status" value="1"/>
</dbReference>
<evidence type="ECO:0000256" key="17">
    <source>
        <dbReference type="SAM" id="MobiDB-lite"/>
    </source>
</evidence>
<dbReference type="GO" id="GO:0043235">
    <property type="term" value="C:receptor complex"/>
    <property type="evidence" value="ECO:0007669"/>
    <property type="project" value="TreeGrafter"/>
</dbReference>
<evidence type="ECO:0000259" key="20">
    <source>
        <dbReference type="PROSITE" id="PS50853"/>
    </source>
</evidence>
<dbReference type="FunFam" id="1.10.510.10:FF:000190">
    <property type="entry name" value="Proto-oncogene tyrosine-protein kinase receptor Ret"/>
    <property type="match status" value="1"/>
</dbReference>
<dbReference type="CDD" id="cd00063">
    <property type="entry name" value="FN3"/>
    <property type="match status" value="1"/>
</dbReference>
<dbReference type="GO" id="GO:0005758">
    <property type="term" value="C:mitochondrial intermembrane space"/>
    <property type="evidence" value="ECO:0007669"/>
    <property type="project" value="UniProtKB-SubCell"/>
</dbReference>
<dbReference type="InterPro" id="IPR003961">
    <property type="entry name" value="FN3_dom"/>
</dbReference>
<keyword evidence="3" id="KW-0808">Transferase</keyword>
<dbReference type="GO" id="GO:0005743">
    <property type="term" value="C:mitochondrial inner membrane"/>
    <property type="evidence" value="ECO:0007669"/>
    <property type="project" value="UniProtKB-SubCell"/>
</dbReference>
<keyword evidence="12" id="KW-0829">Tyrosine-protein kinase</keyword>
<keyword evidence="8" id="KW-0418">Kinase</keyword>
<dbReference type="SMART" id="SM00219">
    <property type="entry name" value="TyrKc"/>
    <property type="match status" value="1"/>
</dbReference>
<dbReference type="PANTHER" id="PTHR24416:SF620">
    <property type="entry name" value="TYROSINE-PROTEIN KINASE RECEPTOR TORSO"/>
    <property type="match status" value="1"/>
</dbReference>
<dbReference type="PROSITE" id="PS00107">
    <property type="entry name" value="PROTEIN_KINASE_ATP"/>
    <property type="match status" value="1"/>
</dbReference>
<dbReference type="SUPFAM" id="SSF56112">
    <property type="entry name" value="Protein kinase-like (PK-like)"/>
    <property type="match status" value="1"/>
</dbReference>
<evidence type="ECO:0000256" key="8">
    <source>
        <dbReference type="ARBA" id="ARBA00022777"/>
    </source>
</evidence>
<dbReference type="PANTHER" id="PTHR24416">
    <property type="entry name" value="TYROSINE-PROTEIN KINASE RECEPTOR"/>
    <property type="match status" value="1"/>
</dbReference>
<evidence type="ECO:0000256" key="12">
    <source>
        <dbReference type="ARBA" id="ARBA00023137"/>
    </source>
</evidence>
<dbReference type="Gene3D" id="1.10.510.10">
    <property type="entry name" value="Transferase(Phosphotransferase) domain 1"/>
    <property type="match status" value="1"/>
</dbReference>
<keyword evidence="11 18" id="KW-0472">Membrane</keyword>
<feature type="domain" description="Protein kinase" evidence="19">
    <location>
        <begin position="335"/>
        <end position="640"/>
    </location>
</feature>
<evidence type="ECO:0000259" key="19">
    <source>
        <dbReference type="PROSITE" id="PS50011"/>
    </source>
</evidence>
<evidence type="ECO:0000256" key="4">
    <source>
        <dbReference type="ARBA" id="ARBA00022692"/>
    </source>
</evidence>
<feature type="compositionally biased region" description="Low complexity" evidence="17">
    <location>
        <begin position="693"/>
        <end position="704"/>
    </location>
</feature>
<evidence type="ECO:0000256" key="2">
    <source>
        <dbReference type="ARBA" id="ARBA00011902"/>
    </source>
</evidence>
<dbReference type="InterPro" id="IPR054167">
    <property type="entry name" value="Tor_FN3_1st"/>
</dbReference>
<dbReference type="InterPro" id="IPR017441">
    <property type="entry name" value="Protein_kinase_ATP_BS"/>
</dbReference>
<evidence type="ECO:0000256" key="14">
    <source>
        <dbReference type="ARBA" id="ARBA00051243"/>
    </source>
</evidence>
<keyword evidence="13" id="KW-0325">Glycoprotein</keyword>
<feature type="disulfide bond" evidence="15">
    <location>
        <begin position="29"/>
        <end position="62"/>
    </location>
</feature>
<dbReference type="Pfam" id="PF07714">
    <property type="entry name" value="PK_Tyr_Ser-Thr"/>
    <property type="match status" value="1"/>
</dbReference>
<dbReference type="GO" id="GO:0007169">
    <property type="term" value="P:cell surface receptor protein tyrosine kinase signaling pathway"/>
    <property type="evidence" value="ECO:0007669"/>
    <property type="project" value="TreeGrafter"/>
</dbReference>
<dbReference type="Gene3D" id="3.30.200.20">
    <property type="entry name" value="Phosphorylase Kinase, domain 1"/>
    <property type="match status" value="1"/>
</dbReference>
<dbReference type="OrthoDB" id="546826at2759"/>
<evidence type="ECO:0000256" key="16">
    <source>
        <dbReference type="PROSITE-ProRule" id="PRU10141"/>
    </source>
</evidence>
<dbReference type="InterPro" id="IPR000719">
    <property type="entry name" value="Prot_kinase_dom"/>
</dbReference>
<evidence type="ECO:0000313" key="21">
    <source>
        <dbReference type="EMBL" id="CAG9563803.1"/>
    </source>
</evidence>
<dbReference type="EMBL" id="CAKASE010000050">
    <property type="protein sequence ID" value="CAG9563803.1"/>
    <property type="molecule type" value="Genomic_DNA"/>
</dbReference>
<feature type="binding site" evidence="16">
    <location>
        <position position="364"/>
    </location>
    <ligand>
        <name>ATP</name>
        <dbReference type="ChEBI" id="CHEBI:30616"/>
    </ligand>
</feature>
<evidence type="ECO:0000256" key="18">
    <source>
        <dbReference type="SAM" id="Phobius"/>
    </source>
</evidence>
<protein>
    <recommendedName>
        <fullName evidence="2">receptor protein-tyrosine kinase</fullName>
        <ecNumber evidence="2">2.7.10.1</ecNumber>
    </recommendedName>
</protein>
<sequence>MSDQVIPRYRNVFTDITGGIMTHQTLGDCAQMEMAMMDCMESYGFDRGLQHCKLEIDDYHECRTKTKQFLRFMVDQKRNVLNEIDVKIKCQSNTTILVSVPPSNESILVVLVNDKEAATEEEEEIPGQNNTALITQLPLDDSCTIIVGGAHGVTNLTYRTPSCFDLAGCSPWPEVAENVTLDAVERGGGWSVLVTWSPPRHQPSYYNISLEADEVYRAIVPGNQTEAQFDHVTGNGKYEVLVRAKIENRTATTSRWNIFPPRTGGAAGVVVAASLLTVATILLAALLCWRRRIPTDSHTFYIPGVHDKFPESGDTDLGGPESGSEDTWEVRPERLLLHEVIGEGAFGVVRRGTLAPANKDVAVKMLKEYPSVEEVRSFRAEMELMKSVGAHPHVVSLLGCCSGRRPLIVAEYCSRGDLLTYLRCSWDMMVSRRNAKYYNNNNNKENYRNDLFKSKLPDTKFVANRLYDIQGVCDTELTMLDLLSFCRQIAMGMEFLSSNRVVHRDLAARNILVTADRTLKIADFGLSRDVYQENQYKQKGNGKMPVKWMALESLTHRIFTTQSDVWSFGVVVWEVVTVGGAPYAGVGAARLPRLLAAGYRMPCPHNCGPQLYELMLSCWRDRPRCRPTFTELVSRLDALLCASADHYLSLSLPLQEDSPELPSTTYRYMRMLLRGKLRGKSYERPLAPTNHYTQQPAPTTHTQP</sequence>
<feature type="domain" description="Fibronectin type-III" evidence="20">
    <location>
        <begin position="175"/>
        <end position="266"/>
    </location>
</feature>